<keyword evidence="2" id="KW-1185">Reference proteome</keyword>
<accession>A0A011NK84</accession>
<dbReference type="PATRIC" id="fig|1454001.3.peg.3631"/>
<reference evidence="1" key="1">
    <citation type="submission" date="2014-02" db="EMBL/GenBank/DDBJ databases">
        <title>Expanding our view of genomic diversity in Candidatus Accumulibacter clades.</title>
        <authorList>
            <person name="Skennerton C.T."/>
            <person name="Barr J.J."/>
            <person name="Slater F.R."/>
            <person name="Bond P.L."/>
            <person name="Tyson G.W."/>
        </authorList>
    </citation>
    <scope>NUCLEOTIDE SEQUENCE [LARGE SCALE GENOMIC DNA]</scope>
</reference>
<dbReference type="EMBL" id="JFAX01000031">
    <property type="protein sequence ID" value="EXI64972.1"/>
    <property type="molecule type" value="Genomic_DNA"/>
</dbReference>
<gene>
    <name evidence="1" type="ORF">AW08_03595</name>
</gene>
<dbReference type="AlphaFoldDB" id="A0A011NK84"/>
<comment type="caution">
    <text evidence="1">The sequence shown here is derived from an EMBL/GenBank/DDBJ whole genome shotgun (WGS) entry which is preliminary data.</text>
</comment>
<dbReference type="Proteomes" id="UP000020218">
    <property type="component" value="Unassembled WGS sequence"/>
</dbReference>
<sequence>MSAKECRNYRVRVRAYRDAKSREVLDTLEQQIQSRIDSTVWQQLGEEYAIERLSLHGHVCR</sequence>
<evidence type="ECO:0000313" key="2">
    <source>
        <dbReference type="Proteomes" id="UP000020218"/>
    </source>
</evidence>
<proteinExistence type="predicted"/>
<name>A0A011NK84_9PROT</name>
<protein>
    <submittedName>
        <fullName evidence="1">Uncharacterized protein</fullName>
    </submittedName>
</protein>
<organism evidence="1 2">
    <name type="scientific">Candidatus Accumulibacter adjunctus</name>
    <dbReference type="NCBI Taxonomy" id="1454001"/>
    <lineage>
        <taxon>Bacteria</taxon>
        <taxon>Pseudomonadati</taxon>
        <taxon>Pseudomonadota</taxon>
        <taxon>Betaproteobacteria</taxon>
        <taxon>Candidatus Accumulibacter</taxon>
    </lineage>
</organism>
<evidence type="ECO:0000313" key="1">
    <source>
        <dbReference type="EMBL" id="EXI64972.1"/>
    </source>
</evidence>